<sequence length="141" mass="15840">MPTFGSWSTGFFSCFSDCSSCCLTLWCPCISFGRVAEIVDRGTSSCCVHAMLYCLLGGFSQFGSLYACIYRTKLRKFYGIKGTQFCDCVASCCCVSISICQEYRELEARGFDVSVGWDKNMQMRTRGAMEAPIIEFGMFRY</sequence>
<evidence type="ECO:0000256" key="1">
    <source>
        <dbReference type="SAM" id="Phobius"/>
    </source>
</evidence>
<accession>A0A1S2YDY5</accession>
<dbReference type="NCBIfam" id="TIGR01571">
    <property type="entry name" value="A_thal_Cys_rich"/>
    <property type="match status" value="1"/>
</dbReference>
<dbReference type="PaxDb" id="3827-XP_004503403.1"/>
<dbReference type="AlphaFoldDB" id="A0A1S2YDY5"/>
<keyword evidence="1" id="KW-0472">Membrane</keyword>
<organism evidence="2 3">
    <name type="scientific">Cicer arietinum</name>
    <name type="common">Chickpea</name>
    <name type="synonym">Garbanzo</name>
    <dbReference type="NCBI Taxonomy" id="3827"/>
    <lineage>
        <taxon>Eukaryota</taxon>
        <taxon>Viridiplantae</taxon>
        <taxon>Streptophyta</taxon>
        <taxon>Embryophyta</taxon>
        <taxon>Tracheophyta</taxon>
        <taxon>Spermatophyta</taxon>
        <taxon>Magnoliopsida</taxon>
        <taxon>eudicotyledons</taxon>
        <taxon>Gunneridae</taxon>
        <taxon>Pentapetalae</taxon>
        <taxon>rosids</taxon>
        <taxon>fabids</taxon>
        <taxon>Fabales</taxon>
        <taxon>Fabaceae</taxon>
        <taxon>Papilionoideae</taxon>
        <taxon>50 kb inversion clade</taxon>
        <taxon>NPAAA clade</taxon>
        <taxon>Hologalegina</taxon>
        <taxon>IRL clade</taxon>
        <taxon>Cicereae</taxon>
        <taxon>Cicer</taxon>
    </lineage>
</organism>
<feature type="transmembrane region" description="Helical" evidence="1">
    <location>
        <begin position="50"/>
        <end position="69"/>
    </location>
</feature>
<gene>
    <name evidence="3" type="primary">LOC101510940</name>
</gene>
<dbReference type="Pfam" id="PF04749">
    <property type="entry name" value="PLAC8"/>
    <property type="match status" value="1"/>
</dbReference>
<keyword evidence="1" id="KW-0812">Transmembrane</keyword>
<reference evidence="3" key="2">
    <citation type="submission" date="2025-08" db="UniProtKB">
        <authorList>
            <consortium name="RefSeq"/>
        </authorList>
    </citation>
    <scope>IDENTIFICATION</scope>
    <source>
        <tissue evidence="3">Etiolated seedlings</tissue>
    </source>
</reference>
<keyword evidence="1" id="KW-1133">Transmembrane helix</keyword>
<dbReference type="eggNOG" id="ENOG502S7UD">
    <property type="taxonomic scope" value="Eukaryota"/>
</dbReference>
<dbReference type="RefSeq" id="XP_004503403.2">
    <property type="nucleotide sequence ID" value="XM_004503346.2"/>
</dbReference>
<keyword evidence="2" id="KW-1185">Reference proteome</keyword>
<dbReference type="Proteomes" id="UP000087171">
    <property type="component" value="Chromosome Ca6"/>
</dbReference>
<proteinExistence type="predicted"/>
<evidence type="ECO:0000313" key="2">
    <source>
        <dbReference type="Proteomes" id="UP000087171"/>
    </source>
</evidence>
<dbReference type="InterPro" id="IPR006461">
    <property type="entry name" value="PLAC_motif_containing"/>
</dbReference>
<protein>
    <submittedName>
        <fullName evidence="3">Protein PLANT CADMIUM RESISTANCE 2-like</fullName>
    </submittedName>
</protein>
<name>A0A1S2YDY5_CICAR</name>
<evidence type="ECO:0000313" key="3">
    <source>
        <dbReference type="RefSeq" id="XP_004503403.2"/>
    </source>
</evidence>
<dbReference type="OrthoDB" id="1045822at2759"/>
<dbReference type="PANTHER" id="PTHR15907">
    <property type="entry name" value="DUF614 FAMILY PROTEIN-RELATED"/>
    <property type="match status" value="1"/>
</dbReference>
<reference evidence="2" key="1">
    <citation type="journal article" date="2013" name="Nat. Biotechnol.">
        <title>Draft genome sequence of chickpea (Cicer arietinum) provides a resource for trait improvement.</title>
        <authorList>
            <person name="Varshney R.K."/>
            <person name="Song C."/>
            <person name="Saxena R.K."/>
            <person name="Azam S."/>
            <person name="Yu S."/>
            <person name="Sharpe A.G."/>
            <person name="Cannon S."/>
            <person name="Baek J."/>
            <person name="Rosen B.D."/>
            <person name="Tar'an B."/>
            <person name="Millan T."/>
            <person name="Zhang X."/>
            <person name="Ramsay L.D."/>
            <person name="Iwata A."/>
            <person name="Wang Y."/>
            <person name="Nelson W."/>
            <person name="Farmer A.D."/>
            <person name="Gaur P.M."/>
            <person name="Soderlund C."/>
            <person name="Penmetsa R.V."/>
            <person name="Xu C."/>
            <person name="Bharti A.K."/>
            <person name="He W."/>
            <person name="Winter P."/>
            <person name="Zhao S."/>
            <person name="Hane J.K."/>
            <person name="Carrasquilla-Garcia N."/>
            <person name="Condie J.A."/>
            <person name="Upadhyaya H.D."/>
            <person name="Luo M.C."/>
            <person name="Thudi M."/>
            <person name="Gowda C.L."/>
            <person name="Singh N.P."/>
            <person name="Lichtenzveig J."/>
            <person name="Gali K.K."/>
            <person name="Rubio J."/>
            <person name="Nadarajan N."/>
            <person name="Dolezel J."/>
            <person name="Bansal K.C."/>
            <person name="Xu X."/>
            <person name="Edwards D."/>
            <person name="Zhang G."/>
            <person name="Kahl G."/>
            <person name="Gil J."/>
            <person name="Singh K.B."/>
            <person name="Datta S.K."/>
            <person name="Jackson S.A."/>
            <person name="Wang J."/>
            <person name="Cook D.R."/>
        </authorList>
    </citation>
    <scope>NUCLEOTIDE SEQUENCE [LARGE SCALE GENOMIC DNA]</scope>
    <source>
        <strain evidence="2">cv. CDC Frontier</strain>
    </source>
</reference>